<evidence type="ECO:0000256" key="11">
    <source>
        <dbReference type="PIRSR" id="PIRSR006268-2"/>
    </source>
</evidence>
<keyword evidence="3 10" id="KW-0285">Flavoprotein</keyword>
<keyword evidence="13" id="KW-1185">Reference proteome</keyword>
<dbReference type="GO" id="GO:0046872">
    <property type="term" value="F:metal ion binding"/>
    <property type="evidence" value="ECO:0007669"/>
    <property type="project" value="UniProtKB-UniRule"/>
</dbReference>
<dbReference type="Proteomes" id="UP000199392">
    <property type="component" value="Unassembled WGS sequence"/>
</dbReference>
<gene>
    <name evidence="12" type="ORF">SAMN04488050_102321</name>
</gene>
<dbReference type="Gene3D" id="3.10.520.10">
    <property type="entry name" value="ApbE-like domains"/>
    <property type="match status" value="1"/>
</dbReference>
<keyword evidence="7 10" id="KW-0460">Magnesium</keyword>
<comment type="similarity">
    <text evidence="10">Belongs to the ApbE family.</text>
</comment>
<evidence type="ECO:0000256" key="1">
    <source>
        <dbReference type="ARBA" id="ARBA00011955"/>
    </source>
</evidence>
<organism evidence="12 13">
    <name type="scientific">Alloyangia pacifica</name>
    <dbReference type="NCBI Taxonomy" id="311180"/>
    <lineage>
        <taxon>Bacteria</taxon>
        <taxon>Pseudomonadati</taxon>
        <taxon>Pseudomonadota</taxon>
        <taxon>Alphaproteobacteria</taxon>
        <taxon>Rhodobacterales</taxon>
        <taxon>Roseobacteraceae</taxon>
        <taxon>Alloyangia</taxon>
    </lineage>
</organism>
<comment type="cofactor">
    <cofactor evidence="11">
        <name>Mg(2+)</name>
        <dbReference type="ChEBI" id="CHEBI:18420"/>
    </cofactor>
    <cofactor evidence="11">
        <name>Mn(2+)</name>
        <dbReference type="ChEBI" id="CHEBI:29035"/>
    </cofactor>
    <text evidence="11">Magnesium. Can also use manganese.</text>
</comment>
<dbReference type="SUPFAM" id="SSF143631">
    <property type="entry name" value="ApbE-like"/>
    <property type="match status" value="1"/>
</dbReference>
<dbReference type="AlphaFoldDB" id="A0A1I6QT94"/>
<dbReference type="OrthoDB" id="9778595at2"/>
<accession>A0A1I6QT94</accession>
<sequence>MTPLQVRRWVIAGGLLVSALYFGAVRAAQPEREFRETLYVFGTLVELVLYGEDEVSAAAVTAEAGRELQQRHRDWHAWQPGELEDLNAALAAGESMEVDPRLAELLREGQRLSCLSGGRFDPGIGALVELWGFHQDTRPEGAPPATEEIEALRAAHPSIMALHFDGTRITSTDRSVQLDLGGFAKGAALDRIGAKFLAQGAENAVLNAGGDVNVIGSHGGRPWRVAIRDPFVWSAMGSVDLQPGEVLYTSGNYERYFEQGGQRFAHILDPRTGYPVAEIVSVSVLDTRGTRADAAATALAVAGRADWPQVAADMGVSAVLLIAGDGSLYATPEMLARLRPVGGGFPAEPQVVPLPAAVPDPACAAL</sequence>
<evidence type="ECO:0000256" key="4">
    <source>
        <dbReference type="ARBA" id="ARBA00022679"/>
    </source>
</evidence>
<evidence type="ECO:0000313" key="13">
    <source>
        <dbReference type="Proteomes" id="UP000199392"/>
    </source>
</evidence>
<name>A0A1I6QT94_9RHOB</name>
<dbReference type="InterPro" id="IPR003374">
    <property type="entry name" value="ApbE-like_sf"/>
</dbReference>
<dbReference type="GO" id="GO:0016740">
    <property type="term" value="F:transferase activity"/>
    <property type="evidence" value="ECO:0007669"/>
    <property type="project" value="UniProtKB-UniRule"/>
</dbReference>
<reference evidence="13" key="1">
    <citation type="submission" date="2016-10" db="EMBL/GenBank/DDBJ databases">
        <authorList>
            <person name="Varghese N."/>
            <person name="Submissions S."/>
        </authorList>
    </citation>
    <scope>NUCLEOTIDE SEQUENCE [LARGE SCALE GENOMIC DNA]</scope>
    <source>
        <strain evidence="13">DSM 26894</strain>
    </source>
</reference>
<keyword evidence="12" id="KW-0449">Lipoprotein</keyword>
<dbReference type="PANTHER" id="PTHR30040">
    <property type="entry name" value="THIAMINE BIOSYNTHESIS LIPOPROTEIN APBE"/>
    <property type="match status" value="1"/>
</dbReference>
<evidence type="ECO:0000256" key="8">
    <source>
        <dbReference type="ARBA" id="ARBA00031306"/>
    </source>
</evidence>
<evidence type="ECO:0000256" key="10">
    <source>
        <dbReference type="PIRNR" id="PIRNR006268"/>
    </source>
</evidence>
<protein>
    <recommendedName>
        <fullName evidence="2 10">FAD:protein FMN transferase</fullName>
        <ecNumber evidence="1 10">2.7.1.180</ecNumber>
    </recommendedName>
    <alternativeName>
        <fullName evidence="8 10">Flavin transferase</fullName>
    </alternativeName>
</protein>
<feature type="binding site" evidence="11">
    <location>
        <position position="297"/>
    </location>
    <ligand>
        <name>Mg(2+)</name>
        <dbReference type="ChEBI" id="CHEBI:18420"/>
    </ligand>
</feature>
<feature type="binding site" evidence="11">
    <location>
        <position position="293"/>
    </location>
    <ligand>
        <name>Mg(2+)</name>
        <dbReference type="ChEBI" id="CHEBI:18420"/>
    </ligand>
</feature>
<proteinExistence type="inferred from homology"/>
<evidence type="ECO:0000313" key="12">
    <source>
        <dbReference type="EMBL" id="SFS55706.1"/>
    </source>
</evidence>
<dbReference type="EMBL" id="FOZW01000002">
    <property type="protein sequence ID" value="SFS55706.1"/>
    <property type="molecule type" value="Genomic_DNA"/>
</dbReference>
<dbReference type="RefSeq" id="WP_092419741.1">
    <property type="nucleotide sequence ID" value="NZ_FNCL01000001.1"/>
</dbReference>
<keyword evidence="6 10" id="KW-0274">FAD</keyword>
<dbReference type="InterPro" id="IPR024932">
    <property type="entry name" value="ApbE"/>
</dbReference>
<dbReference type="STRING" id="311180.SAMN04488050_102321"/>
<dbReference type="PIRSF" id="PIRSF006268">
    <property type="entry name" value="ApbE"/>
    <property type="match status" value="1"/>
</dbReference>
<keyword evidence="5 10" id="KW-0479">Metal-binding</keyword>
<evidence type="ECO:0000256" key="3">
    <source>
        <dbReference type="ARBA" id="ARBA00022630"/>
    </source>
</evidence>
<evidence type="ECO:0000256" key="5">
    <source>
        <dbReference type="ARBA" id="ARBA00022723"/>
    </source>
</evidence>
<feature type="binding site" evidence="11">
    <location>
        <position position="182"/>
    </location>
    <ligand>
        <name>Mg(2+)</name>
        <dbReference type="ChEBI" id="CHEBI:18420"/>
    </ligand>
</feature>
<dbReference type="EC" id="2.7.1.180" evidence="1 10"/>
<evidence type="ECO:0000256" key="9">
    <source>
        <dbReference type="ARBA" id="ARBA00048540"/>
    </source>
</evidence>
<dbReference type="PANTHER" id="PTHR30040:SF2">
    <property type="entry name" value="FAD:PROTEIN FMN TRANSFERASE"/>
    <property type="match status" value="1"/>
</dbReference>
<keyword evidence="4 10" id="KW-0808">Transferase</keyword>
<dbReference type="Pfam" id="PF02424">
    <property type="entry name" value="ApbE"/>
    <property type="match status" value="1"/>
</dbReference>
<evidence type="ECO:0000256" key="7">
    <source>
        <dbReference type="ARBA" id="ARBA00022842"/>
    </source>
</evidence>
<evidence type="ECO:0000256" key="2">
    <source>
        <dbReference type="ARBA" id="ARBA00016337"/>
    </source>
</evidence>
<evidence type="ECO:0000256" key="6">
    <source>
        <dbReference type="ARBA" id="ARBA00022827"/>
    </source>
</evidence>
<comment type="catalytic activity">
    <reaction evidence="9 10">
        <text>L-threonyl-[protein] + FAD = FMN-L-threonyl-[protein] + AMP + H(+)</text>
        <dbReference type="Rhea" id="RHEA:36847"/>
        <dbReference type="Rhea" id="RHEA-COMP:11060"/>
        <dbReference type="Rhea" id="RHEA-COMP:11061"/>
        <dbReference type="ChEBI" id="CHEBI:15378"/>
        <dbReference type="ChEBI" id="CHEBI:30013"/>
        <dbReference type="ChEBI" id="CHEBI:57692"/>
        <dbReference type="ChEBI" id="CHEBI:74257"/>
        <dbReference type="ChEBI" id="CHEBI:456215"/>
        <dbReference type="EC" id="2.7.1.180"/>
    </reaction>
</comment>